<dbReference type="GO" id="GO:0005813">
    <property type="term" value="C:centrosome"/>
    <property type="evidence" value="ECO:0007669"/>
    <property type="project" value="InterPro"/>
</dbReference>
<organism evidence="3 4">
    <name type="scientific">Ceratosolen solmsi marchali</name>
    <dbReference type="NCBI Taxonomy" id="326594"/>
    <lineage>
        <taxon>Eukaryota</taxon>
        <taxon>Metazoa</taxon>
        <taxon>Ecdysozoa</taxon>
        <taxon>Arthropoda</taxon>
        <taxon>Hexapoda</taxon>
        <taxon>Insecta</taxon>
        <taxon>Pterygota</taxon>
        <taxon>Neoptera</taxon>
        <taxon>Endopterygota</taxon>
        <taxon>Hymenoptera</taxon>
        <taxon>Apocrita</taxon>
        <taxon>Proctotrupomorpha</taxon>
        <taxon>Chalcidoidea</taxon>
        <taxon>Agaonidae</taxon>
        <taxon>Agaoninae</taxon>
        <taxon>Ceratosolen</taxon>
    </lineage>
</organism>
<dbReference type="KEGG" id="csol:105359543"/>
<dbReference type="Proteomes" id="UP000695007">
    <property type="component" value="Unplaced"/>
</dbReference>
<feature type="coiled-coil region" evidence="1">
    <location>
        <begin position="120"/>
        <end position="154"/>
    </location>
</feature>
<dbReference type="GO" id="GO:0001764">
    <property type="term" value="P:neuron migration"/>
    <property type="evidence" value="ECO:0007669"/>
    <property type="project" value="TreeGrafter"/>
</dbReference>
<dbReference type="InterPro" id="IPR031887">
    <property type="entry name" value="SDCCAG8"/>
</dbReference>
<dbReference type="GO" id="GO:0030010">
    <property type="term" value="P:establishment of cell polarity"/>
    <property type="evidence" value="ECO:0007669"/>
    <property type="project" value="TreeGrafter"/>
</dbReference>
<dbReference type="Pfam" id="PF15964">
    <property type="entry name" value="CCCAP"/>
    <property type="match status" value="2"/>
</dbReference>
<dbReference type="RefSeq" id="XP_011494458.1">
    <property type="nucleotide sequence ID" value="XM_011496156.1"/>
</dbReference>
<feature type="region of interest" description="Disordered" evidence="2">
    <location>
        <begin position="685"/>
        <end position="705"/>
    </location>
</feature>
<dbReference type="GO" id="GO:0005814">
    <property type="term" value="C:centriole"/>
    <property type="evidence" value="ECO:0007669"/>
    <property type="project" value="TreeGrafter"/>
</dbReference>
<feature type="region of interest" description="Disordered" evidence="2">
    <location>
        <begin position="397"/>
        <end position="428"/>
    </location>
</feature>
<dbReference type="GO" id="GO:0035148">
    <property type="term" value="P:tube formation"/>
    <property type="evidence" value="ECO:0007669"/>
    <property type="project" value="TreeGrafter"/>
</dbReference>
<dbReference type="AlphaFoldDB" id="A0AAJ6YBT6"/>
<evidence type="ECO:0000256" key="1">
    <source>
        <dbReference type="SAM" id="Coils"/>
    </source>
</evidence>
<evidence type="ECO:0000313" key="4">
    <source>
        <dbReference type="RefSeq" id="XP_011494458.1"/>
    </source>
</evidence>
<dbReference type="PANTHER" id="PTHR34343">
    <property type="entry name" value="SEROLOGICALLY DEFINED COLON CANCER ANTIGEN 8"/>
    <property type="match status" value="1"/>
</dbReference>
<name>A0AAJ6YBT6_9HYME</name>
<feature type="compositionally biased region" description="Basic and acidic residues" evidence="2">
    <location>
        <begin position="412"/>
        <end position="424"/>
    </location>
</feature>
<keyword evidence="3" id="KW-1185">Reference proteome</keyword>
<reference evidence="4" key="1">
    <citation type="submission" date="2025-08" db="UniProtKB">
        <authorList>
            <consortium name="RefSeq"/>
        </authorList>
    </citation>
    <scope>IDENTIFICATION</scope>
</reference>
<feature type="region of interest" description="Disordered" evidence="2">
    <location>
        <begin position="596"/>
        <end position="618"/>
    </location>
</feature>
<feature type="coiled-coil region" evidence="1">
    <location>
        <begin position="195"/>
        <end position="316"/>
    </location>
</feature>
<dbReference type="GO" id="GO:0007098">
    <property type="term" value="P:centrosome cycle"/>
    <property type="evidence" value="ECO:0007669"/>
    <property type="project" value="InterPro"/>
</dbReference>
<evidence type="ECO:0000313" key="3">
    <source>
        <dbReference type="Proteomes" id="UP000695007"/>
    </source>
</evidence>
<protein>
    <submittedName>
        <fullName evidence="4">Serologically defined colon cancer antigen 8 homolog</fullName>
    </submittedName>
</protein>
<feature type="coiled-coil region" evidence="1">
    <location>
        <begin position="512"/>
        <end position="564"/>
    </location>
</feature>
<accession>A0AAJ6YBT6</accession>
<sequence length="705" mass="82261">METIRKKFPNHTEIAYREAVSKLKYLLAESYAPKIAFAKPPGIIKKSCKDNVYGEDYSDDADVHSVISDVSKKEPSTRIKYYASRLSNVPMVQVSSSANDRLALPSTELTSFIGRQEEYIEQLERESRYCKEELKSLVEKVKEVVSENEALHNKNKSSFFETVLENCADKPGDEDTRSSRKSTLEGPSIVFESRISELEAQLTQARLELRKAREENQENLMRLAERKDEPQLHLELDRALREKRELEAKGEELRRELDKWRARDTDVETRSKRAAEVVQQAEYEKVQAEAEVRRLKDELEKRREKLREALHDTSKRLIEEKQLVERKFSQQIEQLSADVASHWEAASKSQLESEKQKRQVAELKRDIAQKLLYIEDLKKELQAKTCKMQEELKQATAERDASQEEVSNVKLSAERCERQSRQEQSRLQSEINSYKMRLERADADLMHARRENLRLTEEIASLEKEINMNKIVEETRVGSQPPRYEKGKDEKDKDKELASLIFDLESKQAKTIASLEDTLSKQASLISRLTAECQSLTQRLETNEQNHKEKMANLQTNVEYLSNKISEYFDVRELNTEELDQIIDDTDLNSTEMINDQEASEGNNESHEEINSSSSVPQFAEEQNLNQINVERQENYGDDYSNESYNQYNQYDPIQYEEYYNNQQYSQNQECSDSDKYLRKGEYVADGEQRVENENNEEKLQKHIV</sequence>
<dbReference type="PANTHER" id="PTHR34343:SF1">
    <property type="entry name" value="SEROLOGICALLY DEFINED COLON CANCER ANTIGEN 8"/>
    <property type="match status" value="1"/>
</dbReference>
<keyword evidence="1" id="KW-0175">Coiled coil</keyword>
<dbReference type="GeneID" id="105359543"/>
<gene>
    <name evidence="4" type="primary">LOC105359543</name>
</gene>
<proteinExistence type="predicted"/>
<evidence type="ECO:0000256" key="2">
    <source>
        <dbReference type="SAM" id="MobiDB-lite"/>
    </source>
</evidence>